<accession>A0A9D5Q6B1</accession>
<evidence type="ECO:0000313" key="1">
    <source>
        <dbReference type="EMBL" id="MBD3325077.1"/>
    </source>
</evidence>
<dbReference type="AlphaFoldDB" id="A0A9D5Q6B1"/>
<dbReference type="InterPro" id="IPR038071">
    <property type="entry name" value="UROD/MetE-like_sf"/>
</dbReference>
<gene>
    <name evidence="1" type="ORF">GF339_10865</name>
</gene>
<feature type="non-terminal residue" evidence="1">
    <location>
        <position position="240"/>
    </location>
</feature>
<name>A0A9D5Q6B1_9BACT</name>
<organism evidence="1 2">
    <name type="scientific">candidate division KSB3 bacterium</name>
    <dbReference type="NCBI Taxonomy" id="2044937"/>
    <lineage>
        <taxon>Bacteria</taxon>
        <taxon>candidate division KSB3</taxon>
    </lineage>
</organism>
<protein>
    <recommendedName>
        <fullName evidence="3">Uroporphyrinogen decarboxylase (URO-D) domain-containing protein</fullName>
    </recommendedName>
</protein>
<dbReference type="EMBL" id="WJJP01000353">
    <property type="protein sequence ID" value="MBD3325077.1"/>
    <property type="molecule type" value="Genomic_DNA"/>
</dbReference>
<comment type="caution">
    <text evidence="1">The sequence shown here is derived from an EMBL/GenBank/DDBJ whole genome shotgun (WGS) entry which is preliminary data.</text>
</comment>
<dbReference type="Gene3D" id="3.20.20.210">
    <property type="match status" value="1"/>
</dbReference>
<proteinExistence type="predicted"/>
<evidence type="ECO:0008006" key="3">
    <source>
        <dbReference type="Google" id="ProtNLM"/>
    </source>
</evidence>
<evidence type="ECO:0000313" key="2">
    <source>
        <dbReference type="Proteomes" id="UP000649604"/>
    </source>
</evidence>
<sequence length="240" mass="27771">MPHYPFGNDPAKVAGYQAFWNRDEVKRPLVGFSIKSWFPLQEFAASRVWEETHVEFLTPEMVDPPAFMDDQVRLLREGDTMDDDILRGASPSQAIPWLCGMLGSTLRVLPGNVLARDQKLSWDELEQIRLDHDHPWFCKYMEFAETLVKTADGRFPVSHGTLIGPTDLFAAFRGHTQSLVDLLEEPQRTQDMLWKFASIFQEITEELWKRVPLFYDGYFDAQYQLWVAGPIIRMQEDAIA</sequence>
<reference evidence="1" key="1">
    <citation type="submission" date="2019-11" db="EMBL/GenBank/DDBJ databases">
        <title>Microbial mats filling the niche in hypersaline microbial mats.</title>
        <authorList>
            <person name="Wong H.L."/>
            <person name="Macleod F.I."/>
            <person name="White R.A. III"/>
            <person name="Burns B.P."/>
        </authorList>
    </citation>
    <scope>NUCLEOTIDE SEQUENCE</scope>
    <source>
        <strain evidence="1">Rbin_158</strain>
    </source>
</reference>
<dbReference type="Proteomes" id="UP000649604">
    <property type="component" value="Unassembled WGS sequence"/>
</dbReference>